<organism evidence="1 2">
    <name type="scientific">Penicillium chrysogenum</name>
    <name type="common">Penicillium notatum</name>
    <dbReference type="NCBI Taxonomy" id="5076"/>
    <lineage>
        <taxon>Eukaryota</taxon>
        <taxon>Fungi</taxon>
        <taxon>Dikarya</taxon>
        <taxon>Ascomycota</taxon>
        <taxon>Pezizomycotina</taxon>
        <taxon>Eurotiomycetes</taxon>
        <taxon>Eurotiomycetidae</taxon>
        <taxon>Eurotiales</taxon>
        <taxon>Aspergillaceae</taxon>
        <taxon>Penicillium</taxon>
        <taxon>Penicillium chrysogenum species complex</taxon>
    </lineage>
</organism>
<reference evidence="1 2" key="1">
    <citation type="journal article" date="2023" name="IMA Fungus">
        <title>Comparative genomic study of the Penicillium genus elucidates a diverse pangenome and 15 lateral gene transfer events.</title>
        <authorList>
            <person name="Petersen C."/>
            <person name="Sorensen T."/>
            <person name="Nielsen M.R."/>
            <person name="Sondergaard T.E."/>
            <person name="Sorensen J.L."/>
            <person name="Fitzpatrick D.A."/>
            <person name="Frisvad J.C."/>
            <person name="Nielsen K.L."/>
        </authorList>
    </citation>
    <scope>NUCLEOTIDE SEQUENCE [LARGE SCALE GENOMIC DNA]</scope>
    <source>
        <strain evidence="1 2">IBT 3361</strain>
    </source>
</reference>
<name>A0ABQ8WT47_PENCH</name>
<evidence type="ECO:0000313" key="2">
    <source>
        <dbReference type="Proteomes" id="UP001220256"/>
    </source>
</evidence>
<proteinExistence type="predicted"/>
<dbReference type="EMBL" id="JAPVEB010000001">
    <property type="protein sequence ID" value="KAJ5282209.1"/>
    <property type="molecule type" value="Genomic_DNA"/>
</dbReference>
<sequence>MAYPRTLEVCFDISTTRRALTTVANALATNRKGVTSLHLATTDTEDLSMVQSLHNAGGAVAKTIRELTIATPLGEVERRVGFDKSNGLVAVTR</sequence>
<dbReference type="Proteomes" id="UP001220256">
    <property type="component" value="Unassembled WGS sequence"/>
</dbReference>
<comment type="caution">
    <text evidence="1">The sequence shown here is derived from an EMBL/GenBank/DDBJ whole genome shotgun (WGS) entry which is preliminary data.</text>
</comment>
<keyword evidence="2" id="KW-1185">Reference proteome</keyword>
<gene>
    <name evidence="1" type="ORF">N7505_000189</name>
</gene>
<protein>
    <submittedName>
        <fullName evidence="1">Uncharacterized protein</fullName>
    </submittedName>
</protein>
<evidence type="ECO:0000313" key="1">
    <source>
        <dbReference type="EMBL" id="KAJ5282209.1"/>
    </source>
</evidence>
<accession>A0ABQ8WT47</accession>